<dbReference type="RefSeq" id="WP_366090305.1">
    <property type="nucleotide sequence ID" value="NZ_JBFASG010000044.1"/>
</dbReference>
<reference evidence="3 4" key="1">
    <citation type="submission" date="2024-06" db="EMBL/GenBank/DDBJ databases">
        <title>The Natural Products Discovery Center: Release of the First 8490 Sequenced Strains for Exploring Actinobacteria Biosynthetic Diversity.</title>
        <authorList>
            <person name="Kalkreuter E."/>
            <person name="Kautsar S.A."/>
            <person name="Yang D."/>
            <person name="Bader C.D."/>
            <person name="Teijaro C.N."/>
            <person name="Fluegel L."/>
            <person name="Davis C.M."/>
            <person name="Simpson J.R."/>
            <person name="Lauterbach L."/>
            <person name="Steele A.D."/>
            <person name="Gui C."/>
            <person name="Meng S."/>
            <person name="Li G."/>
            <person name="Viehrig K."/>
            <person name="Ye F."/>
            <person name="Su P."/>
            <person name="Kiefer A.F."/>
            <person name="Nichols A."/>
            <person name="Cepeda A.J."/>
            <person name="Yan W."/>
            <person name="Fan B."/>
            <person name="Jiang Y."/>
            <person name="Adhikari A."/>
            <person name="Zheng C.-J."/>
            <person name="Schuster L."/>
            <person name="Cowan T.M."/>
            <person name="Smanski M.J."/>
            <person name="Chevrette M.G."/>
            <person name="De Carvalho L.P.S."/>
            <person name="Shen B."/>
        </authorList>
    </citation>
    <scope>NUCLEOTIDE SEQUENCE [LARGE SCALE GENOMIC DNA]</scope>
    <source>
        <strain evidence="3 4">NPDC053791</strain>
    </source>
</reference>
<protein>
    <submittedName>
        <fullName evidence="3">DUF4142 domain-containing protein</fullName>
    </submittedName>
</protein>
<comment type="caution">
    <text evidence="3">The sequence shown here is derived from an EMBL/GenBank/DDBJ whole genome shotgun (WGS) entry which is preliminary data.</text>
</comment>
<name>A0ABV3J3P0_9ACTN</name>
<gene>
    <name evidence="3" type="ORF">AB0L03_30395</name>
</gene>
<feature type="compositionally biased region" description="Basic and acidic residues" evidence="1">
    <location>
        <begin position="144"/>
        <end position="159"/>
    </location>
</feature>
<evidence type="ECO:0000256" key="1">
    <source>
        <dbReference type="SAM" id="MobiDB-lite"/>
    </source>
</evidence>
<keyword evidence="4" id="KW-1185">Reference proteome</keyword>
<evidence type="ECO:0000313" key="3">
    <source>
        <dbReference type="EMBL" id="MEV4927075.1"/>
    </source>
</evidence>
<feature type="domain" description="DUF4142" evidence="2">
    <location>
        <begin position="51"/>
        <end position="129"/>
    </location>
</feature>
<accession>A0ABV3J3P0</accession>
<dbReference type="InterPro" id="IPR025419">
    <property type="entry name" value="DUF4142"/>
</dbReference>
<evidence type="ECO:0000259" key="2">
    <source>
        <dbReference type="Pfam" id="PF13628"/>
    </source>
</evidence>
<proteinExistence type="predicted"/>
<organism evidence="3 4">
    <name type="scientific">Streptomyces roseoverticillatus</name>
    <dbReference type="NCBI Taxonomy" id="66429"/>
    <lineage>
        <taxon>Bacteria</taxon>
        <taxon>Bacillati</taxon>
        <taxon>Actinomycetota</taxon>
        <taxon>Actinomycetes</taxon>
        <taxon>Kitasatosporales</taxon>
        <taxon>Streptomycetaceae</taxon>
        <taxon>Streptomyces</taxon>
    </lineage>
</organism>
<evidence type="ECO:0000313" key="4">
    <source>
        <dbReference type="Proteomes" id="UP001552479"/>
    </source>
</evidence>
<sequence>MVGALAATLLALVVPVSLFGGARPAAAGAPAWNDDGEGVRDTPSGPLTALDRDFVRKVRLAGLWEKPAGRLAQERGTTENVRVAGEHLIGGHSELDRRSLDAARTLGIALPDRPNEQQQGWLDEIDAAARRRNVELASTRRHRPADQHQRLRRLGDGPLREGLNA</sequence>
<dbReference type="EMBL" id="JBFASG010000044">
    <property type="protein sequence ID" value="MEV4927075.1"/>
    <property type="molecule type" value="Genomic_DNA"/>
</dbReference>
<dbReference type="Pfam" id="PF13628">
    <property type="entry name" value="DUF4142"/>
    <property type="match status" value="1"/>
</dbReference>
<dbReference type="Proteomes" id="UP001552479">
    <property type="component" value="Unassembled WGS sequence"/>
</dbReference>
<feature type="region of interest" description="Disordered" evidence="1">
    <location>
        <begin position="135"/>
        <end position="165"/>
    </location>
</feature>